<name>M5G3Y0_DACPD</name>
<dbReference type="HOGENOM" id="CLU_1970503_0_0_1"/>
<keyword evidence="2" id="KW-1185">Reference proteome</keyword>
<dbReference type="Proteomes" id="UP000030653">
    <property type="component" value="Unassembled WGS sequence"/>
</dbReference>
<dbReference type="SUPFAM" id="SSF56815">
    <property type="entry name" value="Sec1/munc18-like (SM) proteins"/>
    <property type="match status" value="1"/>
</dbReference>
<dbReference type="RefSeq" id="XP_040627449.1">
    <property type="nucleotide sequence ID" value="XM_040770305.1"/>
</dbReference>
<dbReference type="AlphaFoldDB" id="M5G3Y0"/>
<dbReference type="InterPro" id="IPR036045">
    <property type="entry name" value="Sec1-like_sf"/>
</dbReference>
<accession>M5G3Y0</accession>
<reference evidence="1 2" key="1">
    <citation type="journal article" date="2012" name="Science">
        <title>The Paleozoic origin of enzymatic lignin decomposition reconstructed from 31 fungal genomes.</title>
        <authorList>
            <person name="Floudas D."/>
            <person name="Binder M."/>
            <person name="Riley R."/>
            <person name="Barry K."/>
            <person name="Blanchette R.A."/>
            <person name="Henrissat B."/>
            <person name="Martinez A.T."/>
            <person name="Otillar R."/>
            <person name="Spatafora J.W."/>
            <person name="Yadav J.S."/>
            <person name="Aerts A."/>
            <person name="Benoit I."/>
            <person name="Boyd A."/>
            <person name="Carlson A."/>
            <person name="Copeland A."/>
            <person name="Coutinho P.M."/>
            <person name="de Vries R.P."/>
            <person name="Ferreira P."/>
            <person name="Findley K."/>
            <person name="Foster B."/>
            <person name="Gaskell J."/>
            <person name="Glotzer D."/>
            <person name="Gorecki P."/>
            <person name="Heitman J."/>
            <person name="Hesse C."/>
            <person name="Hori C."/>
            <person name="Igarashi K."/>
            <person name="Jurgens J.A."/>
            <person name="Kallen N."/>
            <person name="Kersten P."/>
            <person name="Kohler A."/>
            <person name="Kuees U."/>
            <person name="Kumar T.K.A."/>
            <person name="Kuo A."/>
            <person name="LaButti K."/>
            <person name="Larrondo L.F."/>
            <person name="Lindquist E."/>
            <person name="Ling A."/>
            <person name="Lombard V."/>
            <person name="Lucas S."/>
            <person name="Lundell T."/>
            <person name="Martin R."/>
            <person name="McLaughlin D.J."/>
            <person name="Morgenstern I."/>
            <person name="Morin E."/>
            <person name="Murat C."/>
            <person name="Nagy L.G."/>
            <person name="Nolan M."/>
            <person name="Ohm R.A."/>
            <person name="Patyshakuliyeva A."/>
            <person name="Rokas A."/>
            <person name="Ruiz-Duenas F.J."/>
            <person name="Sabat G."/>
            <person name="Salamov A."/>
            <person name="Samejima M."/>
            <person name="Schmutz J."/>
            <person name="Slot J.C."/>
            <person name="St John F."/>
            <person name="Stenlid J."/>
            <person name="Sun H."/>
            <person name="Sun S."/>
            <person name="Syed K."/>
            <person name="Tsang A."/>
            <person name="Wiebenga A."/>
            <person name="Young D."/>
            <person name="Pisabarro A."/>
            <person name="Eastwood D.C."/>
            <person name="Martin F."/>
            <person name="Cullen D."/>
            <person name="Grigoriev I.V."/>
            <person name="Hibbett D.S."/>
        </authorList>
    </citation>
    <scope>NUCLEOTIDE SEQUENCE [LARGE SCALE GENOMIC DNA]</scope>
    <source>
        <strain evidence="1 2">DJM-731 SS1</strain>
    </source>
</reference>
<dbReference type="OrthoDB" id="10251230at2759"/>
<organism evidence="1 2">
    <name type="scientific">Dacryopinax primogenitus (strain DJM 731)</name>
    <name type="common">Brown rot fungus</name>
    <dbReference type="NCBI Taxonomy" id="1858805"/>
    <lineage>
        <taxon>Eukaryota</taxon>
        <taxon>Fungi</taxon>
        <taxon>Dikarya</taxon>
        <taxon>Basidiomycota</taxon>
        <taxon>Agaricomycotina</taxon>
        <taxon>Dacrymycetes</taxon>
        <taxon>Dacrymycetales</taxon>
        <taxon>Dacrymycetaceae</taxon>
        <taxon>Dacryopinax</taxon>
    </lineage>
</organism>
<dbReference type="EMBL" id="JH795866">
    <property type="protein sequence ID" value="EJU00552.1"/>
    <property type="molecule type" value="Genomic_DNA"/>
</dbReference>
<evidence type="ECO:0000313" key="2">
    <source>
        <dbReference type="Proteomes" id="UP000030653"/>
    </source>
</evidence>
<evidence type="ECO:0000313" key="1">
    <source>
        <dbReference type="EMBL" id="EJU00552.1"/>
    </source>
</evidence>
<dbReference type="GeneID" id="63685367"/>
<protein>
    <submittedName>
        <fullName evidence="1">Uncharacterized protein</fullName>
    </submittedName>
</protein>
<gene>
    <name evidence="1" type="ORF">DACRYDRAFT_117046</name>
</gene>
<proteinExistence type="predicted"/>
<dbReference type="STRING" id="1858805.M5G3Y0"/>
<sequence length="127" mass="14385">MLSHSWTYQSLVHDVLEMNRLWEPSWRCSECKKKAFSRRTRTSSDLLSDDKVDLGELEKELKKEVAISHAAMTNLAAAAPVAQPSNTTNELFRGFSSLSNRLTERLKEGGLREKRAQVLAELGSQQH</sequence>